<dbReference type="Proteomes" id="UP001233999">
    <property type="component" value="Unassembled WGS sequence"/>
</dbReference>
<evidence type="ECO:0000256" key="1">
    <source>
        <dbReference type="SAM" id="Phobius"/>
    </source>
</evidence>
<feature type="non-terminal residue" evidence="2">
    <location>
        <position position="131"/>
    </location>
</feature>
<keyword evidence="3" id="KW-1185">Reference proteome</keyword>
<reference evidence="2" key="1">
    <citation type="journal article" date="2023" name="IScience">
        <title>Live-bearing cockroach genome reveals convergent evolutionary mechanisms linked to viviparity in insects and beyond.</title>
        <authorList>
            <person name="Fouks B."/>
            <person name="Harrison M.C."/>
            <person name="Mikhailova A.A."/>
            <person name="Marchal E."/>
            <person name="English S."/>
            <person name="Carruthers M."/>
            <person name="Jennings E.C."/>
            <person name="Chiamaka E.L."/>
            <person name="Frigard R.A."/>
            <person name="Pippel M."/>
            <person name="Attardo G.M."/>
            <person name="Benoit J.B."/>
            <person name="Bornberg-Bauer E."/>
            <person name="Tobe S.S."/>
        </authorList>
    </citation>
    <scope>NUCLEOTIDE SEQUENCE</scope>
    <source>
        <strain evidence="2">Stay&amp;Tobe</strain>
    </source>
</reference>
<keyword evidence="1" id="KW-0812">Transmembrane</keyword>
<evidence type="ECO:0000313" key="3">
    <source>
        <dbReference type="Proteomes" id="UP001233999"/>
    </source>
</evidence>
<feature type="transmembrane region" description="Helical" evidence="1">
    <location>
        <begin position="12"/>
        <end position="35"/>
    </location>
</feature>
<gene>
    <name evidence="2" type="ORF">L9F63_007884</name>
</gene>
<sequence>NDIHSVYRSFTYFFYMIFFKTAYSLMSLLGMFAIIKLSSVYLWRFFSPAVLMLYLQTELCICNVHIDGSSIFLSIQYFLYRLFIIIIFIIITIIVIIIYYPKFINPISSKTHFFESTRRKHHLEELATEGA</sequence>
<keyword evidence="1" id="KW-1133">Transmembrane helix</keyword>
<dbReference type="EMBL" id="JASPKZ010010250">
    <property type="protein sequence ID" value="KAJ9574966.1"/>
    <property type="molecule type" value="Genomic_DNA"/>
</dbReference>
<protein>
    <submittedName>
        <fullName evidence="2">Uncharacterized protein</fullName>
    </submittedName>
</protein>
<feature type="transmembrane region" description="Helical" evidence="1">
    <location>
        <begin position="78"/>
        <end position="100"/>
    </location>
</feature>
<feature type="non-terminal residue" evidence="2">
    <location>
        <position position="1"/>
    </location>
</feature>
<dbReference type="AlphaFoldDB" id="A0AAD7Z721"/>
<keyword evidence="1" id="KW-0472">Membrane</keyword>
<reference evidence="2" key="2">
    <citation type="submission" date="2023-05" db="EMBL/GenBank/DDBJ databases">
        <authorList>
            <person name="Fouks B."/>
        </authorList>
    </citation>
    <scope>NUCLEOTIDE SEQUENCE</scope>
    <source>
        <strain evidence="2">Stay&amp;Tobe</strain>
        <tissue evidence="2">Testes</tissue>
    </source>
</reference>
<proteinExistence type="predicted"/>
<name>A0AAD7Z721_DIPPU</name>
<evidence type="ECO:0000313" key="2">
    <source>
        <dbReference type="EMBL" id="KAJ9574966.1"/>
    </source>
</evidence>
<organism evidence="2 3">
    <name type="scientific">Diploptera punctata</name>
    <name type="common">Pacific beetle cockroach</name>
    <dbReference type="NCBI Taxonomy" id="6984"/>
    <lineage>
        <taxon>Eukaryota</taxon>
        <taxon>Metazoa</taxon>
        <taxon>Ecdysozoa</taxon>
        <taxon>Arthropoda</taxon>
        <taxon>Hexapoda</taxon>
        <taxon>Insecta</taxon>
        <taxon>Pterygota</taxon>
        <taxon>Neoptera</taxon>
        <taxon>Polyneoptera</taxon>
        <taxon>Dictyoptera</taxon>
        <taxon>Blattodea</taxon>
        <taxon>Blaberoidea</taxon>
        <taxon>Blaberidae</taxon>
        <taxon>Diplopterinae</taxon>
        <taxon>Diploptera</taxon>
    </lineage>
</organism>
<accession>A0AAD7Z721</accession>
<comment type="caution">
    <text evidence="2">The sequence shown here is derived from an EMBL/GenBank/DDBJ whole genome shotgun (WGS) entry which is preliminary data.</text>
</comment>